<dbReference type="AlphaFoldDB" id="A0A0V0XW77"/>
<proteinExistence type="predicted"/>
<dbReference type="Proteomes" id="UP000054815">
    <property type="component" value="Unassembled WGS sequence"/>
</dbReference>
<name>A0A0V0XW77_TRIPS</name>
<gene>
    <name evidence="1" type="ORF">T4E_7510</name>
</gene>
<evidence type="ECO:0000313" key="2">
    <source>
        <dbReference type="Proteomes" id="UP000054815"/>
    </source>
</evidence>
<reference evidence="1 2" key="1">
    <citation type="submission" date="2015-01" db="EMBL/GenBank/DDBJ databases">
        <title>Evolution of Trichinella species and genotypes.</title>
        <authorList>
            <person name="Korhonen P.K."/>
            <person name="Edoardo P."/>
            <person name="Giuseppe L.R."/>
            <person name="Gasser R.B."/>
        </authorList>
    </citation>
    <scope>NUCLEOTIDE SEQUENCE [LARGE SCALE GENOMIC DNA]</scope>
    <source>
        <strain evidence="1">ISS141</strain>
    </source>
</reference>
<sequence>MANSCVRKSCEAIQPFRSRIQSRQEEDKAEETLNKFWELDSISILCQQENYDTGCGVFTNCALAEHKVSEINPATLRAVFTEVQIM</sequence>
<organism evidence="1 2">
    <name type="scientific">Trichinella pseudospiralis</name>
    <name type="common">Parasitic roundworm</name>
    <dbReference type="NCBI Taxonomy" id="6337"/>
    <lineage>
        <taxon>Eukaryota</taxon>
        <taxon>Metazoa</taxon>
        <taxon>Ecdysozoa</taxon>
        <taxon>Nematoda</taxon>
        <taxon>Enoplea</taxon>
        <taxon>Dorylaimia</taxon>
        <taxon>Trichinellida</taxon>
        <taxon>Trichinellidae</taxon>
        <taxon>Trichinella</taxon>
    </lineage>
</organism>
<dbReference type="EMBL" id="JYDU01000119">
    <property type="protein sequence ID" value="KRX92133.1"/>
    <property type="molecule type" value="Genomic_DNA"/>
</dbReference>
<protein>
    <submittedName>
        <fullName evidence="1">Uncharacterized protein</fullName>
    </submittedName>
</protein>
<comment type="caution">
    <text evidence="1">The sequence shown here is derived from an EMBL/GenBank/DDBJ whole genome shotgun (WGS) entry which is preliminary data.</text>
</comment>
<accession>A0A0V0XW77</accession>
<evidence type="ECO:0000313" key="1">
    <source>
        <dbReference type="EMBL" id="KRX92133.1"/>
    </source>
</evidence>